<evidence type="ECO:0000313" key="2">
    <source>
        <dbReference type="EMBL" id="MBO0333215.1"/>
    </source>
</evidence>
<keyword evidence="3" id="KW-1185">Reference proteome</keyword>
<dbReference type="Gene3D" id="3.40.630.30">
    <property type="match status" value="1"/>
</dbReference>
<dbReference type="PROSITE" id="PS51186">
    <property type="entry name" value="GNAT"/>
    <property type="match status" value="1"/>
</dbReference>
<organism evidence="2 3">
    <name type="scientific">Sneathiella sedimenti</name>
    <dbReference type="NCBI Taxonomy" id="2816034"/>
    <lineage>
        <taxon>Bacteria</taxon>
        <taxon>Pseudomonadati</taxon>
        <taxon>Pseudomonadota</taxon>
        <taxon>Alphaproteobacteria</taxon>
        <taxon>Sneathiellales</taxon>
        <taxon>Sneathiellaceae</taxon>
        <taxon>Sneathiella</taxon>
    </lineage>
</organism>
<proteinExistence type="predicted"/>
<gene>
    <name evidence="2" type="ORF">J0X12_06310</name>
</gene>
<dbReference type="Pfam" id="PF00583">
    <property type="entry name" value="Acetyltransf_1"/>
    <property type="match status" value="1"/>
</dbReference>
<dbReference type="InterPro" id="IPR041496">
    <property type="entry name" value="YitH/HolE_GNAT"/>
</dbReference>
<dbReference type="Proteomes" id="UP000664761">
    <property type="component" value="Unassembled WGS sequence"/>
</dbReference>
<comment type="caution">
    <text evidence="2">The sequence shown here is derived from an EMBL/GenBank/DDBJ whole genome shotgun (WGS) entry which is preliminary data.</text>
</comment>
<dbReference type="InterPro" id="IPR000182">
    <property type="entry name" value="GNAT_dom"/>
</dbReference>
<dbReference type="EMBL" id="JAFLNC010000002">
    <property type="protein sequence ID" value="MBO0333215.1"/>
    <property type="molecule type" value="Genomic_DNA"/>
</dbReference>
<dbReference type="InterPro" id="IPR016181">
    <property type="entry name" value="Acyl_CoA_acyltransferase"/>
</dbReference>
<dbReference type="SUPFAM" id="SSF55729">
    <property type="entry name" value="Acyl-CoA N-acyltransferases (Nat)"/>
    <property type="match status" value="1"/>
</dbReference>
<evidence type="ECO:0000313" key="3">
    <source>
        <dbReference type="Proteomes" id="UP000664761"/>
    </source>
</evidence>
<dbReference type="PANTHER" id="PTHR47237:SF2">
    <property type="entry name" value="BLL4206 PROTEIN"/>
    <property type="match status" value="1"/>
</dbReference>
<sequence>MNDVEALRFDTLTPADMQGVFALSEEAGWTQVADDWALMMKQGSCIGYRDPSGRPIASGVALPMDDQIGWVSMVLVTKSWQRKGLATKIVEKCCEWLEGQGIIPLLDATPDGRTVYSQMGFQDQLAITRWRVDTEVRGNEASVGPARADDLIWIADYDEEVFGARRTPILGDLIMRGPAYAADGNAGFLLGREGRGVTQIGPLSAESLSIAINLLDAALASLSGAVTIDAFDAQAEFTDHLAARGFKAQRSFTRMIRGPVRIIGDASRAFAAAGPELG</sequence>
<evidence type="ECO:0000259" key="1">
    <source>
        <dbReference type="PROSITE" id="PS51186"/>
    </source>
</evidence>
<feature type="domain" description="N-acetyltransferase" evidence="1">
    <location>
        <begin position="7"/>
        <end position="158"/>
    </location>
</feature>
<dbReference type="InterPro" id="IPR052729">
    <property type="entry name" value="Acyl/Acetyltrans_Enzymes"/>
</dbReference>
<dbReference type="PANTHER" id="PTHR47237">
    <property type="entry name" value="SLL0310 PROTEIN"/>
    <property type="match status" value="1"/>
</dbReference>
<dbReference type="Gene3D" id="3.40.630.90">
    <property type="match status" value="1"/>
</dbReference>
<dbReference type="Pfam" id="PF18014">
    <property type="entry name" value="Acetyltransf_18"/>
    <property type="match status" value="1"/>
</dbReference>
<protein>
    <submittedName>
        <fullName evidence="2">GNAT family N-acetyltransferase</fullName>
    </submittedName>
</protein>
<dbReference type="CDD" id="cd04301">
    <property type="entry name" value="NAT_SF"/>
    <property type="match status" value="1"/>
</dbReference>
<dbReference type="RefSeq" id="WP_207043364.1">
    <property type="nucleotide sequence ID" value="NZ_JAFLNC010000002.1"/>
</dbReference>
<reference evidence="2 3" key="1">
    <citation type="submission" date="2021-03" db="EMBL/GenBank/DDBJ databases">
        <title>Sneathiella sp. CAU 1612 isolated from Kang Won-do.</title>
        <authorList>
            <person name="Kim W."/>
        </authorList>
    </citation>
    <scope>NUCLEOTIDE SEQUENCE [LARGE SCALE GENOMIC DNA]</scope>
    <source>
        <strain evidence="2 3">CAU 1612</strain>
    </source>
</reference>
<accession>A0ABS3F3Y0</accession>
<name>A0ABS3F3Y0_9PROT</name>